<keyword evidence="1" id="KW-1133">Transmembrane helix</keyword>
<comment type="caution">
    <text evidence="2">The sequence shown here is derived from an EMBL/GenBank/DDBJ whole genome shotgun (WGS) entry which is preliminary data.</text>
</comment>
<proteinExistence type="predicted"/>
<reference evidence="2 3" key="1">
    <citation type="submission" date="2018-07" db="EMBL/GenBank/DDBJ databases">
        <title>Lottiidibacillus patelloidae gen. nov., sp. nov., isolated from the intestinal tract of a marine limpet and the reclassification of B. taeanensis BH030017T, B. algicola KMM 3737T and B. hwajinpoensis SW-72T as genus Lottiidibacillus.</title>
        <authorList>
            <person name="Liu R."/>
            <person name="Huang Z."/>
        </authorList>
    </citation>
    <scope>NUCLEOTIDE SEQUENCE [LARGE SCALE GENOMIC DNA]</scope>
    <source>
        <strain evidence="2 3">BH030017</strain>
    </source>
</reference>
<feature type="transmembrane region" description="Helical" evidence="1">
    <location>
        <begin position="343"/>
        <end position="359"/>
    </location>
</feature>
<sequence length="501" mass="58266">MIENEFLATKKGGMSLNRVGSVLLLLVIAVTSYFRFQYGSSFARSWDQVDFALALHRFDLLAMQPHFPGYPYFILGGLFFHQWVPDAARALAVFNTFMMMIACFPIYFLARRQLSPFYSLLSCAVVQSLAYFWIMATESMSEVSAVSMLWWYLWSLQFAKEKQTVSSTVLTLFLFSILMGIRLSYVMFGIGIILLIIYQRKTSQTKYDLWIYTVKSFIIALLFQLIWVGGLAASEGSITNFISLSIQFIFGHFNDWGGAVTAESTSIVDRFSMLVFYNILWIGVCGESIYSALFLGAIGLFFIVHLFKKRFSITFLKNMYFIMTASYFLWALFAQNIEKPRHALPLIALVTFFIVNDVLKQRSQRKIKTILLILFLITQSINGYQFVKEKAQDVPAAYQLAEYLSRYEEPFVVYTWEEARIMDYLKADYPYTRLLTYDYFMSDKSQRGNKKILLTNHVLEGFHRQGMDVYNKVNEVKTFVSNPLFDPVYHRITLYEWNEEK</sequence>
<keyword evidence="1" id="KW-0812">Transmembrane</keyword>
<dbReference type="EMBL" id="QOCW01000001">
    <property type="protein sequence ID" value="RBW71541.1"/>
    <property type="molecule type" value="Genomic_DNA"/>
</dbReference>
<feature type="transmembrane region" description="Helical" evidence="1">
    <location>
        <begin position="319"/>
        <end position="337"/>
    </location>
</feature>
<dbReference type="RefSeq" id="WP_113804243.1">
    <property type="nucleotide sequence ID" value="NZ_QOCW01000001.1"/>
</dbReference>
<organism evidence="2 3">
    <name type="scientific">Bacillus taeanensis</name>
    <dbReference type="NCBI Taxonomy" id="273032"/>
    <lineage>
        <taxon>Bacteria</taxon>
        <taxon>Bacillati</taxon>
        <taxon>Bacillota</taxon>
        <taxon>Bacilli</taxon>
        <taxon>Bacillales</taxon>
        <taxon>Bacillaceae</taxon>
        <taxon>Bacillus</taxon>
    </lineage>
</organism>
<evidence type="ECO:0000313" key="3">
    <source>
        <dbReference type="Proteomes" id="UP000253314"/>
    </source>
</evidence>
<feature type="transmembrane region" description="Helical" evidence="1">
    <location>
        <begin position="90"/>
        <end position="110"/>
    </location>
</feature>
<feature type="transmembrane region" description="Helical" evidence="1">
    <location>
        <begin position="19"/>
        <end position="36"/>
    </location>
</feature>
<keyword evidence="1" id="KW-0472">Membrane</keyword>
<keyword evidence="3" id="KW-1185">Reference proteome</keyword>
<evidence type="ECO:0000256" key="1">
    <source>
        <dbReference type="SAM" id="Phobius"/>
    </source>
</evidence>
<name>A0A366Y5Q5_9BACI</name>
<dbReference type="OrthoDB" id="244199at2"/>
<gene>
    <name evidence="2" type="ORF">DS031_01975</name>
</gene>
<feature type="transmembrane region" description="Helical" evidence="1">
    <location>
        <begin position="209"/>
        <end position="227"/>
    </location>
</feature>
<feature type="transmembrane region" description="Helical" evidence="1">
    <location>
        <begin position="173"/>
        <end position="197"/>
    </location>
</feature>
<dbReference type="AlphaFoldDB" id="A0A366Y5Q5"/>
<dbReference type="Proteomes" id="UP000253314">
    <property type="component" value="Unassembled WGS sequence"/>
</dbReference>
<protein>
    <submittedName>
        <fullName evidence="2">Nucleoporin-interacting protein</fullName>
    </submittedName>
</protein>
<accession>A0A366Y5Q5</accession>
<feature type="transmembrane region" description="Helical" evidence="1">
    <location>
        <begin position="279"/>
        <end position="307"/>
    </location>
</feature>
<evidence type="ECO:0000313" key="2">
    <source>
        <dbReference type="EMBL" id="RBW71541.1"/>
    </source>
</evidence>